<dbReference type="AlphaFoldDB" id="A0AAV0H868"/>
<organism evidence="1 2">
    <name type="scientific">Linum tenue</name>
    <dbReference type="NCBI Taxonomy" id="586396"/>
    <lineage>
        <taxon>Eukaryota</taxon>
        <taxon>Viridiplantae</taxon>
        <taxon>Streptophyta</taxon>
        <taxon>Embryophyta</taxon>
        <taxon>Tracheophyta</taxon>
        <taxon>Spermatophyta</taxon>
        <taxon>Magnoliopsida</taxon>
        <taxon>eudicotyledons</taxon>
        <taxon>Gunneridae</taxon>
        <taxon>Pentapetalae</taxon>
        <taxon>rosids</taxon>
        <taxon>fabids</taxon>
        <taxon>Malpighiales</taxon>
        <taxon>Linaceae</taxon>
        <taxon>Linum</taxon>
    </lineage>
</organism>
<accession>A0AAV0H868</accession>
<reference evidence="1" key="1">
    <citation type="submission" date="2022-08" db="EMBL/GenBank/DDBJ databases">
        <authorList>
            <person name="Gutierrez-Valencia J."/>
        </authorList>
    </citation>
    <scope>NUCLEOTIDE SEQUENCE</scope>
</reference>
<protein>
    <submittedName>
        <fullName evidence="1">Uncharacterized protein</fullName>
    </submittedName>
</protein>
<keyword evidence="2" id="KW-1185">Reference proteome</keyword>
<comment type="caution">
    <text evidence="1">The sequence shown here is derived from an EMBL/GenBank/DDBJ whole genome shotgun (WGS) entry which is preliminary data.</text>
</comment>
<sequence length="103" mass="11227">MASVCASSPVATVSSPRQVTLILDHLRDPSGSAAALLLRGSTTPFLATSAWTHWPRIFISGFLTKISNLNTLSWYTTGEQEYFTDTTTLFIVELIFIDCARGA</sequence>
<proteinExistence type="predicted"/>
<evidence type="ECO:0000313" key="1">
    <source>
        <dbReference type="EMBL" id="CAI0381178.1"/>
    </source>
</evidence>
<name>A0AAV0H868_9ROSI</name>
<evidence type="ECO:0000313" key="2">
    <source>
        <dbReference type="Proteomes" id="UP001154282"/>
    </source>
</evidence>
<gene>
    <name evidence="1" type="ORF">LITE_LOCUS3021</name>
</gene>
<dbReference type="Proteomes" id="UP001154282">
    <property type="component" value="Unassembled WGS sequence"/>
</dbReference>
<dbReference type="EMBL" id="CAMGYJ010000002">
    <property type="protein sequence ID" value="CAI0381178.1"/>
    <property type="molecule type" value="Genomic_DNA"/>
</dbReference>